<gene>
    <name evidence="2" type="ORF">S01H1_16492</name>
</gene>
<name>X0SMJ5_9ZZZZ</name>
<dbReference type="InterPro" id="IPR016187">
    <property type="entry name" value="CTDL_fold"/>
</dbReference>
<dbReference type="SUPFAM" id="SSF56436">
    <property type="entry name" value="C-type lectin-like"/>
    <property type="match status" value="1"/>
</dbReference>
<dbReference type="Gene3D" id="3.90.1580.10">
    <property type="entry name" value="paralog of FGE (formylglycine-generating enzyme)"/>
    <property type="match status" value="1"/>
</dbReference>
<dbReference type="AlphaFoldDB" id="X0SMJ5"/>
<dbReference type="GO" id="GO:0120147">
    <property type="term" value="F:formylglycine-generating oxidase activity"/>
    <property type="evidence" value="ECO:0007669"/>
    <property type="project" value="TreeGrafter"/>
</dbReference>
<dbReference type="EMBL" id="BARS01008679">
    <property type="protein sequence ID" value="GAF82298.1"/>
    <property type="molecule type" value="Genomic_DNA"/>
</dbReference>
<dbReference type="InterPro" id="IPR042095">
    <property type="entry name" value="SUMF_sf"/>
</dbReference>
<evidence type="ECO:0000313" key="2">
    <source>
        <dbReference type="EMBL" id="GAF82298.1"/>
    </source>
</evidence>
<protein>
    <recommendedName>
        <fullName evidence="1">Sulfatase-modifying factor enzyme-like domain-containing protein</fullName>
    </recommendedName>
</protein>
<reference evidence="2" key="1">
    <citation type="journal article" date="2014" name="Front. Microbiol.">
        <title>High frequency of phylogenetically diverse reductive dehalogenase-homologous genes in deep subseafloor sedimentary metagenomes.</title>
        <authorList>
            <person name="Kawai M."/>
            <person name="Futagami T."/>
            <person name="Toyoda A."/>
            <person name="Takaki Y."/>
            <person name="Nishi S."/>
            <person name="Hori S."/>
            <person name="Arai W."/>
            <person name="Tsubouchi T."/>
            <person name="Morono Y."/>
            <person name="Uchiyama I."/>
            <person name="Ito T."/>
            <person name="Fujiyama A."/>
            <person name="Inagaki F."/>
            <person name="Takami H."/>
        </authorList>
    </citation>
    <scope>NUCLEOTIDE SEQUENCE</scope>
    <source>
        <strain evidence="2">Expedition CK06-06</strain>
    </source>
</reference>
<dbReference type="Pfam" id="PF03781">
    <property type="entry name" value="FGE-sulfatase"/>
    <property type="match status" value="1"/>
</dbReference>
<evidence type="ECO:0000259" key="1">
    <source>
        <dbReference type="Pfam" id="PF03781"/>
    </source>
</evidence>
<dbReference type="PANTHER" id="PTHR23150:SF19">
    <property type="entry name" value="FORMYLGLYCINE-GENERATING ENZYME"/>
    <property type="match status" value="1"/>
</dbReference>
<dbReference type="PANTHER" id="PTHR23150">
    <property type="entry name" value="SULFATASE MODIFYING FACTOR 1, 2"/>
    <property type="match status" value="1"/>
</dbReference>
<sequence>MIRVASGSFIMGRSKGGDYDERPVHQVTVTQPFHMAATEVTNAQYEQFDPAHRELRGKLGFSKEDDEAVVFVSWHDAVAFCKWLSNREGRLYRLPTEAEWEYACRARTTTVYHTGETLPTAFHKNVRNSWLPSPARTEPGEIVSLQVGKTPPNAWGLHDMHGNVEEWCFDWYGPYVAGDQSDP</sequence>
<accession>X0SMJ5</accession>
<comment type="caution">
    <text evidence="2">The sequence shown here is derived from an EMBL/GenBank/DDBJ whole genome shotgun (WGS) entry which is preliminary data.</text>
</comment>
<organism evidence="2">
    <name type="scientific">marine sediment metagenome</name>
    <dbReference type="NCBI Taxonomy" id="412755"/>
    <lineage>
        <taxon>unclassified sequences</taxon>
        <taxon>metagenomes</taxon>
        <taxon>ecological metagenomes</taxon>
    </lineage>
</organism>
<proteinExistence type="predicted"/>
<feature type="non-terminal residue" evidence="2">
    <location>
        <position position="183"/>
    </location>
</feature>
<dbReference type="InterPro" id="IPR051043">
    <property type="entry name" value="Sulfatase_Mod_Factor_Kinase"/>
</dbReference>
<feature type="domain" description="Sulfatase-modifying factor enzyme-like" evidence="1">
    <location>
        <begin position="1"/>
        <end position="178"/>
    </location>
</feature>
<dbReference type="InterPro" id="IPR005532">
    <property type="entry name" value="SUMF_dom"/>
</dbReference>